<protein>
    <submittedName>
        <fullName evidence="1">Uncharacterized protein</fullName>
    </submittedName>
</protein>
<reference evidence="1 2" key="1">
    <citation type="submission" date="2023-09" db="EMBL/GenBank/DDBJ databases">
        <title>Nesidiocoris tenuis whole genome shotgun sequence.</title>
        <authorList>
            <person name="Shibata T."/>
            <person name="Shimoda M."/>
            <person name="Kobayashi T."/>
            <person name="Uehara T."/>
        </authorList>
    </citation>
    <scope>NUCLEOTIDE SEQUENCE [LARGE SCALE GENOMIC DNA]</scope>
    <source>
        <strain evidence="1 2">Japan</strain>
    </source>
</reference>
<dbReference type="Proteomes" id="UP001307889">
    <property type="component" value="Chromosome 7"/>
</dbReference>
<evidence type="ECO:0000313" key="1">
    <source>
        <dbReference type="EMBL" id="BES96433.1"/>
    </source>
</evidence>
<proteinExistence type="predicted"/>
<sequence length="93" mass="10569">MILVQKTTHGAFTSGRIPCWPANGSQQSQRERIRRERDGEHLLSDLRRTNCAALLLEQRESQAPPTGNPFSLSILRTQFALDNASFGTWRYNP</sequence>
<dbReference type="EMBL" id="AP028915">
    <property type="protein sequence ID" value="BES96433.1"/>
    <property type="molecule type" value="Genomic_DNA"/>
</dbReference>
<evidence type="ECO:0000313" key="2">
    <source>
        <dbReference type="Proteomes" id="UP001307889"/>
    </source>
</evidence>
<name>A0ABN7AW86_9HEMI</name>
<keyword evidence="2" id="KW-1185">Reference proteome</keyword>
<organism evidence="1 2">
    <name type="scientific">Nesidiocoris tenuis</name>
    <dbReference type="NCBI Taxonomy" id="355587"/>
    <lineage>
        <taxon>Eukaryota</taxon>
        <taxon>Metazoa</taxon>
        <taxon>Ecdysozoa</taxon>
        <taxon>Arthropoda</taxon>
        <taxon>Hexapoda</taxon>
        <taxon>Insecta</taxon>
        <taxon>Pterygota</taxon>
        <taxon>Neoptera</taxon>
        <taxon>Paraneoptera</taxon>
        <taxon>Hemiptera</taxon>
        <taxon>Heteroptera</taxon>
        <taxon>Panheteroptera</taxon>
        <taxon>Cimicomorpha</taxon>
        <taxon>Miridae</taxon>
        <taxon>Dicyphina</taxon>
        <taxon>Nesidiocoris</taxon>
    </lineage>
</organism>
<accession>A0ABN7AW86</accession>
<gene>
    <name evidence="1" type="ORF">NTJ_09244</name>
</gene>